<gene>
    <name evidence="1" type="ORF">S03H2_46582</name>
</gene>
<dbReference type="AlphaFoldDB" id="X1H666"/>
<organism evidence="1">
    <name type="scientific">marine sediment metagenome</name>
    <dbReference type="NCBI Taxonomy" id="412755"/>
    <lineage>
        <taxon>unclassified sequences</taxon>
        <taxon>metagenomes</taxon>
        <taxon>ecological metagenomes</taxon>
    </lineage>
</organism>
<sequence length="168" mass="18570">RDNWGMAYPLAKVASNLVSKPGNAGVQANGPFESYRSAGAEAESKDYAEVAFDSFIKGGSGVKSLAGKPVMFKAGLGPNKTTWFIPSAPRSDYKCVMLLLPGESDYTRKYLFGYILKGSEADKSWEKYYKKRDRYNSEGLIIYGTAWYAGNDNYPYPVGIIVDSVKRK</sequence>
<comment type="caution">
    <text evidence="1">The sequence shown here is derived from an EMBL/GenBank/DDBJ whole genome shotgun (WGS) entry which is preliminary data.</text>
</comment>
<proteinExistence type="predicted"/>
<reference evidence="1" key="1">
    <citation type="journal article" date="2014" name="Front. Microbiol.">
        <title>High frequency of phylogenetically diverse reductive dehalogenase-homologous genes in deep subseafloor sedimentary metagenomes.</title>
        <authorList>
            <person name="Kawai M."/>
            <person name="Futagami T."/>
            <person name="Toyoda A."/>
            <person name="Takaki Y."/>
            <person name="Nishi S."/>
            <person name="Hori S."/>
            <person name="Arai W."/>
            <person name="Tsubouchi T."/>
            <person name="Morono Y."/>
            <person name="Uchiyama I."/>
            <person name="Ito T."/>
            <person name="Fujiyama A."/>
            <person name="Inagaki F."/>
            <person name="Takami H."/>
        </authorList>
    </citation>
    <scope>NUCLEOTIDE SEQUENCE</scope>
    <source>
        <strain evidence="1">Expedition CK06-06</strain>
    </source>
</reference>
<dbReference type="EMBL" id="BARU01029262">
    <property type="protein sequence ID" value="GAH64882.1"/>
    <property type="molecule type" value="Genomic_DNA"/>
</dbReference>
<evidence type="ECO:0000313" key="1">
    <source>
        <dbReference type="EMBL" id="GAH64882.1"/>
    </source>
</evidence>
<protein>
    <submittedName>
        <fullName evidence="1">Uncharacterized protein</fullName>
    </submittedName>
</protein>
<accession>X1H666</accession>
<name>X1H666_9ZZZZ</name>
<feature type="non-terminal residue" evidence="1">
    <location>
        <position position="1"/>
    </location>
</feature>